<feature type="repeat" description="Solcar" evidence="9">
    <location>
        <begin position="14"/>
        <end position="96"/>
    </location>
</feature>
<evidence type="ECO:0000313" key="11">
    <source>
        <dbReference type="EMBL" id="KAG7441547.1"/>
    </source>
</evidence>
<reference evidence="11" key="1">
    <citation type="submission" date="2020-11" db="EMBL/GenBank/DDBJ databases">
        <title>Adaptations for nitrogen fixation in a non-lichenized fungal sporocarp promotes dispersal by wood-feeding termites.</title>
        <authorList>
            <consortium name="DOE Joint Genome Institute"/>
            <person name="Koch R.A."/>
            <person name="Yoon G."/>
            <person name="Arayal U."/>
            <person name="Lail K."/>
            <person name="Amirebrahimi M."/>
            <person name="Labutti K."/>
            <person name="Lipzen A."/>
            <person name="Riley R."/>
            <person name="Barry K."/>
            <person name="Henrissat B."/>
            <person name="Grigoriev I.V."/>
            <person name="Herr J.R."/>
            <person name="Aime M.C."/>
        </authorList>
    </citation>
    <scope>NUCLEOTIDE SEQUENCE</scope>
    <source>
        <strain evidence="11">MCA 3950</strain>
    </source>
</reference>
<evidence type="ECO:0000256" key="1">
    <source>
        <dbReference type="ARBA" id="ARBA00004225"/>
    </source>
</evidence>
<comment type="similarity">
    <text evidence="2 10">Belongs to the mitochondrial carrier (TC 2.A.29) family.</text>
</comment>
<keyword evidence="8 9" id="KW-0472">Membrane</keyword>
<dbReference type="Proteomes" id="UP000812287">
    <property type="component" value="Unassembled WGS sequence"/>
</dbReference>
<dbReference type="Pfam" id="PF00153">
    <property type="entry name" value="Mito_carr"/>
    <property type="match status" value="3"/>
</dbReference>
<keyword evidence="12" id="KW-1185">Reference proteome</keyword>
<accession>A0A9P8AP62</accession>
<comment type="subcellular location">
    <subcellularLocation>
        <location evidence="1">Mitochondrion membrane</location>
        <topology evidence="1">Multi-pass membrane protein</topology>
    </subcellularLocation>
</comment>
<evidence type="ECO:0000256" key="5">
    <source>
        <dbReference type="ARBA" id="ARBA00022737"/>
    </source>
</evidence>
<keyword evidence="3 10" id="KW-0813">Transport</keyword>
<name>A0A9P8AP62_9AGAR</name>
<evidence type="ECO:0000256" key="4">
    <source>
        <dbReference type="ARBA" id="ARBA00022692"/>
    </source>
</evidence>
<keyword evidence="6" id="KW-1133">Transmembrane helix</keyword>
<evidence type="ECO:0000256" key="10">
    <source>
        <dbReference type="RuleBase" id="RU000488"/>
    </source>
</evidence>
<evidence type="ECO:0000313" key="12">
    <source>
        <dbReference type="Proteomes" id="UP000812287"/>
    </source>
</evidence>
<organism evidence="11 12">
    <name type="scientific">Guyanagaster necrorhizus</name>
    <dbReference type="NCBI Taxonomy" id="856835"/>
    <lineage>
        <taxon>Eukaryota</taxon>
        <taxon>Fungi</taxon>
        <taxon>Dikarya</taxon>
        <taxon>Basidiomycota</taxon>
        <taxon>Agaricomycotina</taxon>
        <taxon>Agaricomycetes</taxon>
        <taxon>Agaricomycetidae</taxon>
        <taxon>Agaricales</taxon>
        <taxon>Marasmiineae</taxon>
        <taxon>Physalacriaceae</taxon>
        <taxon>Guyanagaster</taxon>
    </lineage>
</organism>
<dbReference type="InterPro" id="IPR023395">
    <property type="entry name" value="MCP_dom_sf"/>
</dbReference>
<sequence length="300" mass="32531">MSSPPVSSVSVPAKKVPYPFWLGGLAATIAASITHPLDLTKVRLQASGDKRMIESMKKTVRTAGARGLFDGISGTWLRQMSYSMCRFWAYGESKKIIGAGKDAPAYKLALAGSMAGGIAGFVGNPGEIVMVRLQGDFAKPPEKRFNYKNCIDALFRMVREEGVSSLGRGVGPNVFRSVLMNASQLASYDFFKAELLKTPYFHDNILCHFTASFAAGTVATTVCSPADVLKSRIMNASGPGSNSTLGVIKASLKNEGPMFMFKGWLPAWTRLQPTTILIFLILEQLKNGVDFSRSKGYTFL</sequence>
<dbReference type="SUPFAM" id="SSF103506">
    <property type="entry name" value="Mitochondrial carrier"/>
    <property type="match status" value="1"/>
</dbReference>
<feature type="repeat" description="Solcar" evidence="9">
    <location>
        <begin position="203"/>
        <end position="288"/>
    </location>
</feature>
<dbReference type="RefSeq" id="XP_043035047.1">
    <property type="nucleotide sequence ID" value="XM_043187247.1"/>
</dbReference>
<dbReference type="GO" id="GO:0031966">
    <property type="term" value="C:mitochondrial membrane"/>
    <property type="evidence" value="ECO:0007669"/>
    <property type="project" value="UniProtKB-SubCell"/>
</dbReference>
<evidence type="ECO:0000256" key="6">
    <source>
        <dbReference type="ARBA" id="ARBA00022989"/>
    </source>
</evidence>
<keyword evidence="7" id="KW-0496">Mitochondrion</keyword>
<dbReference type="AlphaFoldDB" id="A0A9P8AP62"/>
<dbReference type="Gene3D" id="1.50.40.10">
    <property type="entry name" value="Mitochondrial carrier domain"/>
    <property type="match status" value="1"/>
</dbReference>
<dbReference type="InterPro" id="IPR018108">
    <property type="entry name" value="MCP_transmembrane"/>
</dbReference>
<evidence type="ECO:0000256" key="3">
    <source>
        <dbReference type="ARBA" id="ARBA00022448"/>
    </source>
</evidence>
<dbReference type="InterPro" id="IPR050391">
    <property type="entry name" value="Mito_Metabolite_Transporter"/>
</dbReference>
<dbReference type="InterPro" id="IPR002067">
    <property type="entry name" value="MCP"/>
</dbReference>
<gene>
    <name evidence="11" type="ORF">BT62DRAFT_937069</name>
</gene>
<dbReference type="PRINTS" id="PR00784">
    <property type="entry name" value="MTUNCOUPLING"/>
</dbReference>
<dbReference type="PANTHER" id="PTHR45618">
    <property type="entry name" value="MITOCHONDRIAL DICARBOXYLATE CARRIER-RELATED"/>
    <property type="match status" value="1"/>
</dbReference>
<dbReference type="GeneID" id="66109544"/>
<proteinExistence type="inferred from homology"/>
<evidence type="ECO:0000256" key="7">
    <source>
        <dbReference type="ARBA" id="ARBA00023128"/>
    </source>
</evidence>
<protein>
    <submittedName>
        <fullName evidence="11">Mitochondrial carrier</fullName>
    </submittedName>
</protein>
<evidence type="ECO:0000256" key="9">
    <source>
        <dbReference type="PROSITE-ProRule" id="PRU00282"/>
    </source>
</evidence>
<comment type="caution">
    <text evidence="11">The sequence shown here is derived from an EMBL/GenBank/DDBJ whole genome shotgun (WGS) entry which is preliminary data.</text>
</comment>
<keyword evidence="5" id="KW-0677">Repeat</keyword>
<dbReference type="OrthoDB" id="448427at2759"/>
<dbReference type="GO" id="GO:0055085">
    <property type="term" value="P:transmembrane transport"/>
    <property type="evidence" value="ECO:0007669"/>
    <property type="project" value="InterPro"/>
</dbReference>
<evidence type="ECO:0000256" key="2">
    <source>
        <dbReference type="ARBA" id="ARBA00006375"/>
    </source>
</evidence>
<dbReference type="EMBL" id="MU250559">
    <property type="protein sequence ID" value="KAG7441547.1"/>
    <property type="molecule type" value="Genomic_DNA"/>
</dbReference>
<feature type="repeat" description="Solcar" evidence="9">
    <location>
        <begin position="103"/>
        <end position="194"/>
    </location>
</feature>
<dbReference type="PROSITE" id="PS50920">
    <property type="entry name" value="SOLCAR"/>
    <property type="match status" value="3"/>
</dbReference>
<evidence type="ECO:0000256" key="8">
    <source>
        <dbReference type="ARBA" id="ARBA00023136"/>
    </source>
</evidence>
<keyword evidence="4 9" id="KW-0812">Transmembrane</keyword>